<feature type="transmembrane region" description="Helical" evidence="1">
    <location>
        <begin position="200"/>
        <end position="220"/>
    </location>
</feature>
<dbReference type="GO" id="GO:0005548">
    <property type="term" value="F:phospholipid transporter activity"/>
    <property type="evidence" value="ECO:0007669"/>
    <property type="project" value="TreeGrafter"/>
</dbReference>
<keyword evidence="1" id="KW-1133">Transmembrane helix</keyword>
<dbReference type="RefSeq" id="WP_036396491.1">
    <property type="nucleotide sequence ID" value="NZ_CCBB010000001.1"/>
</dbReference>
<organism evidence="2 3">
    <name type="scientific">Mycolicibacterium cosmeticum</name>
    <dbReference type="NCBI Taxonomy" id="258533"/>
    <lineage>
        <taxon>Bacteria</taxon>
        <taxon>Bacillati</taxon>
        <taxon>Actinomycetota</taxon>
        <taxon>Actinomycetes</taxon>
        <taxon>Mycobacteriales</taxon>
        <taxon>Mycobacteriaceae</taxon>
        <taxon>Mycolicibacterium</taxon>
    </lineage>
</organism>
<evidence type="ECO:0000256" key="1">
    <source>
        <dbReference type="SAM" id="Phobius"/>
    </source>
</evidence>
<evidence type="ECO:0000313" key="2">
    <source>
        <dbReference type="EMBL" id="CDO06105.1"/>
    </source>
</evidence>
<keyword evidence="1" id="KW-0472">Membrane</keyword>
<name>W9BHK6_MYCCO</name>
<accession>W9BHK6</accession>
<dbReference type="EMBL" id="CCBB010000001">
    <property type="protein sequence ID" value="CDO06105.1"/>
    <property type="molecule type" value="Genomic_DNA"/>
</dbReference>
<dbReference type="Proteomes" id="UP000028870">
    <property type="component" value="Unassembled WGS sequence"/>
</dbReference>
<dbReference type="PANTHER" id="PTHR30188:SF4">
    <property type="entry name" value="PROTEIN TRIGALACTOSYLDIACYLGLYCEROL 1, CHLOROPLASTIC"/>
    <property type="match status" value="1"/>
</dbReference>
<keyword evidence="3" id="KW-1185">Reference proteome</keyword>
<evidence type="ECO:0000313" key="3">
    <source>
        <dbReference type="Proteomes" id="UP000028870"/>
    </source>
</evidence>
<reference evidence="2" key="2">
    <citation type="submission" date="2014-03" db="EMBL/GenBank/DDBJ databases">
        <authorList>
            <person name="Urmite Genomes"/>
        </authorList>
    </citation>
    <scope>NUCLEOTIDE SEQUENCE</scope>
    <source>
        <strain evidence="2">DSM 44829</strain>
    </source>
</reference>
<protein>
    <submittedName>
        <fullName evidence="2">Organic solvent resistance ABC transporter permease</fullName>
    </submittedName>
</protein>
<dbReference type="STRING" id="258533.BN977_00886"/>
<dbReference type="eggNOG" id="COG0767">
    <property type="taxonomic scope" value="Bacteria"/>
</dbReference>
<sequence length="265" mass="27599">MADKWSPGVARIQGMSGPMQAIGGLFLMGADAFRYAFQRPFFVREFLEQCWFISRVSMAPTLLVAIPFTVLVSFTLNILLRELGAADLSGAGAAFGAVTQIGPMVTVLIVAGAGATAMCADLGSRTIREEIDAMEVLGINPVQRLVTPRILASGLVALLLNSLVVIIGIIGGYTFSVFIQDVNPGAFAAGITLLTGVPEVIISCVKAALFGLIAGLVACYRGLTISGGGAKAVGNAVNETVVYAFMALFVINVVVTAIGIRMTAH</sequence>
<keyword evidence="1" id="KW-0812">Transmembrane</keyword>
<comment type="caution">
    <text evidence="2">The sequence shown here is derived from an EMBL/GenBank/DDBJ whole genome shotgun (WGS) entry which is preliminary data.</text>
</comment>
<dbReference type="OrthoDB" id="5243306at2"/>
<dbReference type="Pfam" id="PF02405">
    <property type="entry name" value="MlaE"/>
    <property type="match status" value="1"/>
</dbReference>
<dbReference type="PANTHER" id="PTHR30188">
    <property type="entry name" value="ABC TRANSPORTER PERMEASE PROTEIN-RELATED"/>
    <property type="match status" value="1"/>
</dbReference>
<feature type="transmembrane region" description="Helical" evidence="1">
    <location>
        <begin position="58"/>
        <end position="80"/>
    </location>
</feature>
<gene>
    <name evidence="2" type="ORF">BN977_00886</name>
</gene>
<feature type="transmembrane region" description="Helical" evidence="1">
    <location>
        <begin position="241"/>
        <end position="260"/>
    </location>
</feature>
<proteinExistence type="predicted"/>
<dbReference type="InterPro" id="IPR030802">
    <property type="entry name" value="Permease_MalE"/>
</dbReference>
<feature type="transmembrane region" description="Helical" evidence="1">
    <location>
        <begin position="20"/>
        <end position="37"/>
    </location>
</feature>
<dbReference type="GO" id="GO:0043190">
    <property type="term" value="C:ATP-binding cassette (ABC) transporter complex"/>
    <property type="evidence" value="ECO:0007669"/>
    <property type="project" value="InterPro"/>
</dbReference>
<feature type="transmembrane region" description="Helical" evidence="1">
    <location>
        <begin position="150"/>
        <end position="180"/>
    </location>
</feature>
<feature type="transmembrane region" description="Helical" evidence="1">
    <location>
        <begin position="100"/>
        <end position="120"/>
    </location>
</feature>
<dbReference type="AlphaFoldDB" id="W9BHK6"/>
<reference evidence="2" key="1">
    <citation type="submission" date="2014-03" db="EMBL/GenBank/DDBJ databases">
        <title>Draft Genome Sequence of Mycobacterium cosmeticum DSM 44829.</title>
        <authorList>
            <person name="Croce O."/>
            <person name="Robert C."/>
            <person name="Raoult D."/>
            <person name="Drancourt M."/>
        </authorList>
    </citation>
    <scope>NUCLEOTIDE SEQUENCE [LARGE SCALE GENOMIC DNA]</scope>
    <source>
        <strain evidence="2">DSM 44829</strain>
    </source>
</reference>